<dbReference type="EMBL" id="JACEIK010002477">
    <property type="protein sequence ID" value="MCD9561433.1"/>
    <property type="molecule type" value="Genomic_DNA"/>
</dbReference>
<sequence>MAHCHMRGSRPLALQAARGSNNTGARPGARHCFPSAMPVVKHPSSHAIADISAAQPGATRKKYKSSNRRDAHERWCIQARDA</sequence>
<comment type="caution">
    <text evidence="2">The sequence shown here is derived from an EMBL/GenBank/DDBJ whole genome shotgun (WGS) entry which is preliminary data.</text>
</comment>
<accession>A0ABS8URE5</accession>
<reference evidence="2 3" key="1">
    <citation type="journal article" date="2021" name="BMC Genomics">
        <title>Datura genome reveals duplications of psychoactive alkaloid biosynthetic genes and high mutation rate following tissue culture.</title>
        <authorList>
            <person name="Rajewski A."/>
            <person name="Carter-House D."/>
            <person name="Stajich J."/>
            <person name="Litt A."/>
        </authorList>
    </citation>
    <scope>NUCLEOTIDE SEQUENCE [LARGE SCALE GENOMIC DNA]</scope>
    <source>
        <strain evidence="2">AR-01</strain>
    </source>
</reference>
<feature type="non-terminal residue" evidence="2">
    <location>
        <position position="1"/>
    </location>
</feature>
<protein>
    <submittedName>
        <fullName evidence="2">Uncharacterized protein</fullName>
    </submittedName>
</protein>
<dbReference type="Proteomes" id="UP000823775">
    <property type="component" value="Unassembled WGS sequence"/>
</dbReference>
<keyword evidence="3" id="KW-1185">Reference proteome</keyword>
<evidence type="ECO:0000313" key="2">
    <source>
        <dbReference type="EMBL" id="MCD9561433.1"/>
    </source>
</evidence>
<feature type="region of interest" description="Disordered" evidence="1">
    <location>
        <begin position="1"/>
        <end position="29"/>
    </location>
</feature>
<name>A0ABS8URE5_DATST</name>
<evidence type="ECO:0000256" key="1">
    <source>
        <dbReference type="SAM" id="MobiDB-lite"/>
    </source>
</evidence>
<evidence type="ECO:0000313" key="3">
    <source>
        <dbReference type="Proteomes" id="UP000823775"/>
    </source>
</evidence>
<gene>
    <name evidence="2" type="ORF">HAX54_020542</name>
</gene>
<organism evidence="2 3">
    <name type="scientific">Datura stramonium</name>
    <name type="common">Jimsonweed</name>
    <name type="synonym">Common thornapple</name>
    <dbReference type="NCBI Taxonomy" id="4076"/>
    <lineage>
        <taxon>Eukaryota</taxon>
        <taxon>Viridiplantae</taxon>
        <taxon>Streptophyta</taxon>
        <taxon>Embryophyta</taxon>
        <taxon>Tracheophyta</taxon>
        <taxon>Spermatophyta</taxon>
        <taxon>Magnoliopsida</taxon>
        <taxon>eudicotyledons</taxon>
        <taxon>Gunneridae</taxon>
        <taxon>Pentapetalae</taxon>
        <taxon>asterids</taxon>
        <taxon>lamiids</taxon>
        <taxon>Solanales</taxon>
        <taxon>Solanaceae</taxon>
        <taxon>Solanoideae</taxon>
        <taxon>Datureae</taxon>
        <taxon>Datura</taxon>
    </lineage>
</organism>
<proteinExistence type="predicted"/>